<evidence type="ECO:0000256" key="1">
    <source>
        <dbReference type="ARBA" id="ARBA00022574"/>
    </source>
</evidence>
<dbReference type="PROSITE" id="PS50294">
    <property type="entry name" value="WD_REPEATS_REGION"/>
    <property type="match status" value="2"/>
</dbReference>
<dbReference type="SMART" id="SM00320">
    <property type="entry name" value="WD40"/>
    <property type="match status" value="4"/>
</dbReference>
<dbReference type="InterPro" id="IPR019775">
    <property type="entry name" value="WD40_repeat_CS"/>
</dbReference>
<dbReference type="Proteomes" id="UP001162480">
    <property type="component" value="Chromosome 23"/>
</dbReference>
<dbReference type="SUPFAM" id="SSF50978">
    <property type="entry name" value="WD40 repeat-like"/>
    <property type="match status" value="1"/>
</dbReference>
<proteinExistence type="predicted"/>
<dbReference type="PROSITE" id="PS00678">
    <property type="entry name" value="WD_REPEATS_1"/>
    <property type="match status" value="1"/>
</dbReference>
<dbReference type="GO" id="GO:0005680">
    <property type="term" value="C:anaphase-promoting complex"/>
    <property type="evidence" value="ECO:0007669"/>
    <property type="project" value="TreeGrafter"/>
</dbReference>
<keyword evidence="1 3" id="KW-0853">WD repeat</keyword>
<gene>
    <name evidence="4" type="ORF">OCTVUL_1B027249</name>
</gene>
<protein>
    <submittedName>
        <fullName evidence="4">Division cycle 20 homolog</fullName>
    </submittedName>
</protein>
<feature type="repeat" description="WD" evidence="3">
    <location>
        <begin position="328"/>
        <end position="360"/>
    </location>
</feature>
<dbReference type="Gene3D" id="2.130.10.10">
    <property type="entry name" value="YVTN repeat-like/Quinoprotein amine dehydrogenase"/>
    <property type="match status" value="2"/>
</dbReference>
<dbReference type="InterPro" id="IPR001680">
    <property type="entry name" value="WD40_rpt"/>
</dbReference>
<dbReference type="Pfam" id="PF00400">
    <property type="entry name" value="WD40"/>
    <property type="match status" value="2"/>
</dbReference>
<dbReference type="PANTHER" id="PTHR19918">
    <property type="entry name" value="CELL DIVISION CYCLE 20 CDC20 FIZZY -RELATED"/>
    <property type="match status" value="1"/>
</dbReference>
<evidence type="ECO:0000256" key="3">
    <source>
        <dbReference type="PROSITE-ProRule" id="PRU00221"/>
    </source>
</evidence>
<reference evidence="4" key="1">
    <citation type="submission" date="2023-08" db="EMBL/GenBank/DDBJ databases">
        <authorList>
            <person name="Alioto T."/>
            <person name="Alioto T."/>
            <person name="Gomez Garrido J."/>
        </authorList>
    </citation>
    <scope>NUCLEOTIDE SEQUENCE</scope>
</reference>
<feature type="repeat" description="WD" evidence="3">
    <location>
        <begin position="194"/>
        <end position="228"/>
    </location>
</feature>
<evidence type="ECO:0000313" key="5">
    <source>
        <dbReference type="Proteomes" id="UP001162480"/>
    </source>
</evidence>
<dbReference type="InterPro" id="IPR033010">
    <property type="entry name" value="Cdc20/Fizzy"/>
</dbReference>
<dbReference type="AlphaFoldDB" id="A0AA36BRY4"/>
<organism evidence="4 5">
    <name type="scientific">Octopus vulgaris</name>
    <name type="common">Common octopus</name>
    <dbReference type="NCBI Taxonomy" id="6645"/>
    <lineage>
        <taxon>Eukaryota</taxon>
        <taxon>Metazoa</taxon>
        <taxon>Spiralia</taxon>
        <taxon>Lophotrochozoa</taxon>
        <taxon>Mollusca</taxon>
        <taxon>Cephalopoda</taxon>
        <taxon>Coleoidea</taxon>
        <taxon>Octopodiformes</taxon>
        <taxon>Octopoda</taxon>
        <taxon>Incirrata</taxon>
        <taxon>Octopodidae</taxon>
        <taxon>Octopus</taxon>
    </lineage>
</organism>
<keyword evidence="2" id="KW-0677">Repeat</keyword>
<evidence type="ECO:0000313" key="4">
    <source>
        <dbReference type="EMBL" id="CAI9739239.1"/>
    </source>
</evidence>
<dbReference type="PANTHER" id="PTHR19918:SF52">
    <property type="entry name" value="PROTEIN CORTEX"/>
    <property type="match status" value="1"/>
</dbReference>
<dbReference type="GO" id="GO:0010997">
    <property type="term" value="F:anaphase-promoting complex binding"/>
    <property type="evidence" value="ECO:0007669"/>
    <property type="project" value="InterPro"/>
</dbReference>
<evidence type="ECO:0000256" key="2">
    <source>
        <dbReference type="ARBA" id="ARBA00022737"/>
    </source>
</evidence>
<dbReference type="InterPro" id="IPR036322">
    <property type="entry name" value="WD40_repeat_dom_sf"/>
</dbReference>
<dbReference type="GO" id="GO:1990757">
    <property type="term" value="F:ubiquitin ligase activator activity"/>
    <property type="evidence" value="ECO:0007669"/>
    <property type="project" value="TreeGrafter"/>
</dbReference>
<name>A0AA36BRY4_OCTVU</name>
<accession>A0AA36BRY4</accession>
<dbReference type="GO" id="GO:1905786">
    <property type="term" value="P:positive regulation of anaphase-promoting complex-dependent catabolic process"/>
    <property type="evidence" value="ECO:0007669"/>
    <property type="project" value="TreeGrafter"/>
</dbReference>
<dbReference type="EMBL" id="OX597836">
    <property type="protein sequence ID" value="CAI9739239.1"/>
    <property type="molecule type" value="Genomic_DNA"/>
</dbReference>
<keyword evidence="5" id="KW-1185">Reference proteome</keyword>
<dbReference type="InterPro" id="IPR015943">
    <property type="entry name" value="WD40/YVTN_repeat-like_dom_sf"/>
</dbReference>
<dbReference type="GO" id="GO:0031145">
    <property type="term" value="P:anaphase-promoting complex-dependent catabolic process"/>
    <property type="evidence" value="ECO:0007669"/>
    <property type="project" value="TreeGrafter"/>
</dbReference>
<dbReference type="PROSITE" id="PS50082">
    <property type="entry name" value="WD_REPEATS_2"/>
    <property type="match status" value="2"/>
</dbReference>
<sequence length="384" mass="43022">MADRAIAIYESFEDSLQGSPTLLERSFHTFSFDRYIPFRPNLNVDHAHLKVISSNKGNQNGSGVRRHSTPCLGHSDAENYQIYLNAALENNNENVLPLTTKNGIKNRRSSVSSPPWQVDVDDVFFSSPKRKKRKLITSPSRVLDMPGLRDDIYTNILDWNCSNYLAVTLKQTVGSMAGNICLHDERQPTELVTYVGRHRSVLNLKFSPSEYYLASGGDDGVVNIWDIRKLAKCNKIFAHSVTKALAWCPWRSNVLATGGYETDGSLKLWHAPTGKLLRETTVNSKVCNLLWSSDYKELVTALAGTNFPNVIAIWKDRNPDNYELVGTLRQHEAKPLHLALSPSGSTLASAGSDEIMCLWDCFPCLRKGSQENVFSPISFLKTIR</sequence>